<dbReference type="UniPathway" id="UPA00886"/>
<proteinExistence type="inferred from homology"/>
<accession>A0A8C6WYH9</accession>
<dbReference type="PROSITE" id="PS51044">
    <property type="entry name" value="ZF_SP_RING"/>
    <property type="match status" value="1"/>
</dbReference>
<evidence type="ECO:0000256" key="6">
    <source>
        <dbReference type="ARBA" id="ARBA00022723"/>
    </source>
</evidence>
<dbReference type="Pfam" id="PF11789">
    <property type="entry name" value="zf-Nse"/>
    <property type="match status" value="1"/>
</dbReference>
<comment type="similarity">
    <text evidence="3">Belongs to the NSE2 family.</text>
</comment>
<evidence type="ECO:0000256" key="11">
    <source>
        <dbReference type="ARBA" id="ARBA00031731"/>
    </source>
</evidence>
<dbReference type="PANTHER" id="PTHR21330:SF1">
    <property type="entry name" value="E3 SUMO-PROTEIN LIGASE NSE2"/>
    <property type="match status" value="1"/>
</dbReference>
<evidence type="ECO:0000313" key="15">
    <source>
        <dbReference type="Ensembl" id="ENSNMLP00000040936.1"/>
    </source>
</evidence>
<evidence type="ECO:0000256" key="5">
    <source>
        <dbReference type="ARBA" id="ARBA00022679"/>
    </source>
</evidence>
<keyword evidence="7 13" id="KW-0863">Zinc-finger</keyword>
<comment type="subcellular location">
    <subcellularLocation>
        <location evidence="1">Nucleus</location>
    </subcellularLocation>
</comment>
<dbReference type="InterPro" id="IPR013083">
    <property type="entry name" value="Znf_RING/FYVE/PHD"/>
</dbReference>
<evidence type="ECO:0000256" key="10">
    <source>
        <dbReference type="ARBA" id="ARBA00023242"/>
    </source>
</evidence>
<dbReference type="Gene3D" id="3.30.40.10">
    <property type="entry name" value="Zinc/RING finger domain, C3HC4 (zinc finger)"/>
    <property type="match status" value="1"/>
</dbReference>
<reference evidence="15" key="1">
    <citation type="submission" date="2025-08" db="UniProtKB">
        <authorList>
            <consortium name="Ensembl"/>
        </authorList>
    </citation>
    <scope>IDENTIFICATION</scope>
</reference>
<evidence type="ECO:0000256" key="2">
    <source>
        <dbReference type="ARBA" id="ARBA00004718"/>
    </source>
</evidence>
<keyword evidence="9" id="KW-0862">Zinc</keyword>
<evidence type="ECO:0000256" key="9">
    <source>
        <dbReference type="ARBA" id="ARBA00022833"/>
    </source>
</evidence>
<dbReference type="GO" id="GO:0016925">
    <property type="term" value="P:protein sumoylation"/>
    <property type="evidence" value="ECO:0007669"/>
    <property type="project" value="UniProtKB-UniPathway"/>
</dbReference>
<organism evidence="15 16">
    <name type="scientific">Neogobius melanostomus</name>
    <name type="common">round goby</name>
    <dbReference type="NCBI Taxonomy" id="47308"/>
    <lineage>
        <taxon>Eukaryota</taxon>
        <taxon>Metazoa</taxon>
        <taxon>Chordata</taxon>
        <taxon>Craniata</taxon>
        <taxon>Vertebrata</taxon>
        <taxon>Euteleostomi</taxon>
        <taxon>Actinopterygii</taxon>
        <taxon>Neopterygii</taxon>
        <taxon>Teleostei</taxon>
        <taxon>Neoteleostei</taxon>
        <taxon>Acanthomorphata</taxon>
        <taxon>Gobiaria</taxon>
        <taxon>Gobiiformes</taxon>
        <taxon>Gobioidei</taxon>
        <taxon>Gobiidae</taxon>
        <taxon>Benthophilinae</taxon>
        <taxon>Neogobiini</taxon>
        <taxon>Neogobius</taxon>
    </lineage>
</organism>
<dbReference type="Proteomes" id="UP000694523">
    <property type="component" value="Unplaced"/>
</dbReference>
<evidence type="ECO:0000256" key="13">
    <source>
        <dbReference type="PROSITE-ProRule" id="PRU00452"/>
    </source>
</evidence>
<keyword evidence="8" id="KW-0833">Ubl conjugation pathway</keyword>
<keyword evidence="6" id="KW-0479">Metal-binding</keyword>
<evidence type="ECO:0000259" key="14">
    <source>
        <dbReference type="PROSITE" id="PS51044"/>
    </source>
</evidence>
<dbReference type="InterPro" id="IPR026846">
    <property type="entry name" value="Nse2(Mms21)"/>
</dbReference>
<dbReference type="GO" id="GO:0030915">
    <property type="term" value="C:Smc5-Smc6 complex"/>
    <property type="evidence" value="ECO:0007669"/>
    <property type="project" value="InterPro"/>
</dbReference>
<dbReference type="InterPro" id="IPR004181">
    <property type="entry name" value="Znf_MIZ"/>
</dbReference>
<dbReference type="GO" id="GO:0000724">
    <property type="term" value="P:double-strand break repair via homologous recombination"/>
    <property type="evidence" value="ECO:0007669"/>
    <property type="project" value="InterPro"/>
</dbReference>
<keyword evidence="5" id="KW-0808">Transferase</keyword>
<feature type="domain" description="SP-RING-type" evidence="14">
    <location>
        <begin position="140"/>
        <end position="226"/>
    </location>
</feature>
<evidence type="ECO:0000313" key="16">
    <source>
        <dbReference type="Proteomes" id="UP000694523"/>
    </source>
</evidence>
<dbReference type="GO" id="GO:0005634">
    <property type="term" value="C:nucleus"/>
    <property type="evidence" value="ECO:0007669"/>
    <property type="project" value="UniProtKB-SubCell"/>
</dbReference>
<dbReference type="GO" id="GO:0061665">
    <property type="term" value="F:SUMO ligase activity"/>
    <property type="evidence" value="ECO:0007669"/>
    <property type="project" value="TreeGrafter"/>
</dbReference>
<evidence type="ECO:0000256" key="12">
    <source>
        <dbReference type="ARBA" id="ARBA00032533"/>
    </source>
</evidence>
<dbReference type="GO" id="GO:0008270">
    <property type="term" value="F:zinc ion binding"/>
    <property type="evidence" value="ECO:0007669"/>
    <property type="project" value="UniProtKB-KW"/>
</dbReference>
<dbReference type="AlphaFoldDB" id="A0A8C6WYH9"/>
<dbReference type="Ensembl" id="ENSNMLT00000045515.1">
    <property type="protein sequence ID" value="ENSNMLP00000040936.1"/>
    <property type="gene ID" value="ENSNMLG00000025108.1"/>
</dbReference>
<dbReference type="PANTHER" id="PTHR21330">
    <property type="entry name" value="E3 SUMO-PROTEIN LIGASE NSE2"/>
    <property type="match status" value="1"/>
</dbReference>
<comment type="pathway">
    <text evidence="2">Protein modification; protein sumoylation.</text>
</comment>
<evidence type="ECO:0000256" key="7">
    <source>
        <dbReference type="ARBA" id="ARBA00022771"/>
    </source>
</evidence>
<evidence type="ECO:0000256" key="4">
    <source>
        <dbReference type="ARBA" id="ARBA00020923"/>
    </source>
</evidence>
<protein>
    <recommendedName>
        <fullName evidence="4">E3 SUMO-protein ligase NSE2</fullName>
    </recommendedName>
    <alternativeName>
        <fullName evidence="11">E3 SUMO-protein transferase NSE2</fullName>
    </alternativeName>
    <alternativeName>
        <fullName evidence="12">Non-structural maintenance of chromosomes element 2 homolog</fullName>
    </alternativeName>
</protein>
<sequence>MSLSAVHGTLSSLKSCQSDIQTGMDIVTDVAMDLADILDSESNNNSLKELEDTILGCAKLDRDINHFVDVVQQVTSEAMPQNPETMFSLSDKVKKMYEEKLAKLSDAELHKHQKVIAFKDSIRNCQGQAAQGSAGNMEELDEDIAVSQSQVNFTCPLTQVEMVNPVKNKKCCHYYDEEAILNLIKNRHNQRKKCRCPVVGCGNSDVKESDLVADQVLRRKIQSQKRHSNKT</sequence>
<reference evidence="15" key="2">
    <citation type="submission" date="2025-09" db="UniProtKB">
        <authorList>
            <consortium name="Ensembl"/>
        </authorList>
    </citation>
    <scope>IDENTIFICATION</scope>
</reference>
<dbReference type="SUPFAM" id="SSF57850">
    <property type="entry name" value="RING/U-box"/>
    <property type="match status" value="1"/>
</dbReference>
<name>A0A8C6WYH9_9GOBI</name>
<keyword evidence="16" id="KW-1185">Reference proteome</keyword>
<evidence type="ECO:0000256" key="1">
    <source>
        <dbReference type="ARBA" id="ARBA00004123"/>
    </source>
</evidence>
<evidence type="ECO:0000256" key="8">
    <source>
        <dbReference type="ARBA" id="ARBA00022786"/>
    </source>
</evidence>
<evidence type="ECO:0000256" key="3">
    <source>
        <dbReference type="ARBA" id="ARBA00008212"/>
    </source>
</evidence>
<dbReference type="CDD" id="cd16651">
    <property type="entry name" value="SPL-RING_NSE2"/>
    <property type="match status" value="1"/>
</dbReference>
<keyword evidence="10" id="KW-0539">Nucleus</keyword>